<organism evidence="3">
    <name type="scientific">Cladocopium goreaui</name>
    <dbReference type="NCBI Taxonomy" id="2562237"/>
    <lineage>
        <taxon>Eukaryota</taxon>
        <taxon>Sar</taxon>
        <taxon>Alveolata</taxon>
        <taxon>Dinophyceae</taxon>
        <taxon>Suessiales</taxon>
        <taxon>Symbiodiniaceae</taxon>
        <taxon>Cladocopium</taxon>
    </lineage>
</organism>
<name>A0A9P1BXT1_9DINO</name>
<sequence length="151" mass="17453">MAAMASIRRSRLHFLVPLLLGLFATEQLFVVPRRAALSLLGTLQVTMPAMADEIDDEVAEYIKQMRSLILVQPGERAKPWRKDYKEPGPTDYNYNLQFQREQSEFVRLKYEKMKERVVNARNENERAKALRVMKAEALKEAVSITEADLLK</sequence>
<evidence type="ECO:0000256" key="2">
    <source>
        <dbReference type="SAM" id="SignalP"/>
    </source>
</evidence>
<feature type="coiled-coil region" evidence="1">
    <location>
        <begin position="103"/>
        <end position="140"/>
    </location>
</feature>
<feature type="signal peptide" evidence="2">
    <location>
        <begin position="1"/>
        <end position="27"/>
    </location>
</feature>
<evidence type="ECO:0000256" key="1">
    <source>
        <dbReference type="SAM" id="Coils"/>
    </source>
</evidence>
<reference evidence="3" key="1">
    <citation type="submission" date="2022-10" db="EMBL/GenBank/DDBJ databases">
        <authorList>
            <person name="Chen Y."/>
            <person name="Dougan E. K."/>
            <person name="Chan C."/>
            <person name="Rhodes N."/>
            <person name="Thang M."/>
        </authorList>
    </citation>
    <scope>NUCLEOTIDE SEQUENCE</scope>
</reference>
<dbReference type="EMBL" id="CAMXCT020000635">
    <property type="protein sequence ID" value="CAL1134855.1"/>
    <property type="molecule type" value="Genomic_DNA"/>
</dbReference>
<evidence type="ECO:0000313" key="4">
    <source>
        <dbReference type="EMBL" id="CAL4768792.1"/>
    </source>
</evidence>
<comment type="caution">
    <text evidence="3">The sequence shown here is derived from an EMBL/GenBank/DDBJ whole genome shotgun (WGS) entry which is preliminary data.</text>
</comment>
<gene>
    <name evidence="3" type="ORF">C1SCF055_LOCUS9263</name>
</gene>
<keyword evidence="2" id="KW-0732">Signal</keyword>
<dbReference type="OrthoDB" id="426886at2759"/>
<protein>
    <submittedName>
        <fullName evidence="3">Uncharacterized protein</fullName>
    </submittedName>
</protein>
<proteinExistence type="predicted"/>
<keyword evidence="5" id="KW-1185">Reference proteome</keyword>
<dbReference type="Proteomes" id="UP001152797">
    <property type="component" value="Unassembled WGS sequence"/>
</dbReference>
<dbReference type="EMBL" id="CAMXCT010000635">
    <property type="protein sequence ID" value="CAI3981480.1"/>
    <property type="molecule type" value="Genomic_DNA"/>
</dbReference>
<dbReference type="AlphaFoldDB" id="A0A9P1BXT1"/>
<feature type="chain" id="PRO_5043269924" evidence="2">
    <location>
        <begin position="28"/>
        <end position="151"/>
    </location>
</feature>
<accession>A0A9P1BXT1</accession>
<evidence type="ECO:0000313" key="5">
    <source>
        <dbReference type="Proteomes" id="UP001152797"/>
    </source>
</evidence>
<dbReference type="EMBL" id="CAMXCT030000635">
    <property type="protein sequence ID" value="CAL4768792.1"/>
    <property type="molecule type" value="Genomic_DNA"/>
</dbReference>
<keyword evidence="1" id="KW-0175">Coiled coil</keyword>
<evidence type="ECO:0000313" key="3">
    <source>
        <dbReference type="EMBL" id="CAI3981480.1"/>
    </source>
</evidence>
<reference evidence="4 5" key="2">
    <citation type="submission" date="2024-05" db="EMBL/GenBank/DDBJ databases">
        <authorList>
            <person name="Chen Y."/>
            <person name="Shah S."/>
            <person name="Dougan E. K."/>
            <person name="Thang M."/>
            <person name="Chan C."/>
        </authorList>
    </citation>
    <scope>NUCLEOTIDE SEQUENCE [LARGE SCALE GENOMIC DNA]</scope>
</reference>